<feature type="domain" description="EGF-like" evidence="2">
    <location>
        <begin position="211"/>
        <end position="243"/>
    </location>
</feature>
<dbReference type="InterPro" id="IPR052740">
    <property type="entry name" value="CE4"/>
</dbReference>
<dbReference type="SMART" id="SM00289">
    <property type="entry name" value="WR1"/>
    <property type="match status" value="4"/>
</dbReference>
<dbReference type="STRING" id="6277.A0A498SAW2"/>
<evidence type="ECO:0000313" key="3">
    <source>
        <dbReference type="EMBL" id="VBB28004.1"/>
    </source>
</evidence>
<reference evidence="3 4" key="1">
    <citation type="submission" date="2018-08" db="EMBL/GenBank/DDBJ databases">
        <authorList>
            <person name="Laetsch R D."/>
            <person name="Stevens L."/>
            <person name="Kumar S."/>
            <person name="Blaxter L. M."/>
        </authorList>
    </citation>
    <scope>NUCLEOTIDE SEQUENCE [LARGE SCALE GENOMIC DNA]</scope>
</reference>
<dbReference type="Pfam" id="PF01683">
    <property type="entry name" value="EB"/>
    <property type="match status" value="2"/>
</dbReference>
<name>A0A498SAW2_ACAVI</name>
<feature type="domain" description="EGF-like" evidence="2">
    <location>
        <begin position="81"/>
        <end position="117"/>
    </location>
</feature>
<evidence type="ECO:0000313" key="4">
    <source>
        <dbReference type="Proteomes" id="UP000276991"/>
    </source>
</evidence>
<protein>
    <recommendedName>
        <fullName evidence="2">EGF-like domain-containing protein</fullName>
    </recommendedName>
</protein>
<proteinExistence type="predicted"/>
<dbReference type="AlphaFoldDB" id="A0A498SAW2"/>
<evidence type="ECO:0000256" key="1">
    <source>
        <dbReference type="SAM" id="MobiDB-lite"/>
    </source>
</evidence>
<gene>
    <name evidence="3" type="ORF">NAV_LOCUS2834</name>
</gene>
<sequence length="624" mass="66854">MTISPGVACDITWDTGMIESPDGNSNSYMHCVSIGFKTLGIWKLESCLPGYTFQISEKRCVPKQSASAATSNKSFAVLNNSCANGEECIGGAICDSSSMRCSCPFDTTADPNTLSCVPSSFKSFHQNSYNAYSSNEHKIMVTTESNILPNVFNVRVPPGSSCSNSEICDGGSFCSLPTKFCLCPDDMEDFKGQCRKPERSIFPAIVSLGDSCSSTVHCRNGTTCIDGQCRCPIPLVQEGDQCVKKLVPFRVGPGEMCNESQVCSRGSTCHPIIPVCICPENTVLQENSCVPVVSAMPKLNIEFSGAGQVAVGFPCHANTDCSNGAYCKTNNNSASCQCLSTHVNINNICEKVIYPGQSGCHHDIQCSASYASSKCFAGQCICPDGFSAIEQTCKSDKQTVQIPPGGSCMIDEDCTGGSKCQDGWCICPEVSMKVISGKCKKVYGDSLPTEMQNNSLAVNTLTSDIKATIPPTKTIEKIAMPFPINSFISSTVSSQQVGDVLPIDGLNQWQTIATTINNSTLPPTSVPVPLPGQPRITGPPLRKSRTHTSTVSISHESHENSHTSTVSIYKTRPGNGVCPTPNNVIRDESTNYLIVCNGEKPLCPPNSYCYITGYANQEYNCCRS</sequence>
<dbReference type="InterPro" id="IPR000742">
    <property type="entry name" value="EGF"/>
</dbReference>
<accession>A0A498SAW2</accession>
<feature type="domain" description="EGF-like" evidence="2">
    <location>
        <begin position="314"/>
        <end position="350"/>
    </location>
</feature>
<feature type="domain" description="EGF-like" evidence="2">
    <location>
        <begin position="256"/>
        <end position="290"/>
    </location>
</feature>
<dbReference type="InterPro" id="IPR006149">
    <property type="entry name" value="EB_dom"/>
</dbReference>
<evidence type="ECO:0000259" key="2">
    <source>
        <dbReference type="SMART" id="SM00181"/>
    </source>
</evidence>
<dbReference type="PANTHER" id="PTHR45985">
    <property type="match status" value="1"/>
</dbReference>
<dbReference type="OrthoDB" id="504708at2759"/>
<dbReference type="EMBL" id="UPTC01000325">
    <property type="protein sequence ID" value="VBB28004.1"/>
    <property type="molecule type" value="Genomic_DNA"/>
</dbReference>
<dbReference type="PANTHER" id="PTHR45985:SF11">
    <property type="entry name" value="EGF-LIKE DOMAIN-CONTAINING PROTEIN"/>
    <property type="match status" value="1"/>
</dbReference>
<keyword evidence="4" id="KW-1185">Reference proteome</keyword>
<organism evidence="3 4">
    <name type="scientific">Acanthocheilonema viteae</name>
    <name type="common">Filarial nematode worm</name>
    <name type="synonym">Dipetalonema viteae</name>
    <dbReference type="NCBI Taxonomy" id="6277"/>
    <lineage>
        <taxon>Eukaryota</taxon>
        <taxon>Metazoa</taxon>
        <taxon>Ecdysozoa</taxon>
        <taxon>Nematoda</taxon>
        <taxon>Chromadorea</taxon>
        <taxon>Rhabditida</taxon>
        <taxon>Spirurina</taxon>
        <taxon>Spiruromorpha</taxon>
        <taxon>Filarioidea</taxon>
        <taxon>Onchocercidae</taxon>
        <taxon>Acanthocheilonema</taxon>
    </lineage>
</organism>
<feature type="region of interest" description="Disordered" evidence="1">
    <location>
        <begin position="536"/>
        <end position="568"/>
    </location>
</feature>
<dbReference type="SMART" id="SM00181">
    <property type="entry name" value="EGF"/>
    <property type="match status" value="6"/>
</dbReference>
<feature type="domain" description="EGF-like" evidence="2">
    <location>
        <begin position="355"/>
        <end position="394"/>
    </location>
</feature>
<dbReference type="Proteomes" id="UP000276991">
    <property type="component" value="Unassembled WGS sequence"/>
</dbReference>
<dbReference type="InterPro" id="IPR006150">
    <property type="entry name" value="Cys_repeat_1"/>
</dbReference>
<feature type="domain" description="EGF-like" evidence="2">
    <location>
        <begin position="161"/>
        <end position="195"/>
    </location>
</feature>